<sequence>MFLAVLCTFIKWYDFKMARGVHAVHQLLHLTNKAVFNRVPLLSSSLPGCRRYTDFSGSDSHDVKRERIIEKLKPAEYFNLTRDIVAPWAEHKPSHPALLVTDGHNKLTISYHTLVSEAKRFASALSNPHPPALALVLLPKMPQWWVVNLAGAWCGTIICPGVTQLTAKDVSYRVKHSGADCIICTADLAQALDTATRGLSRRILVSEGSQCKYREGWERYEDLMNSSEECNVECVNSKGSDVAQLFFTSGTTGKPKMVPHTHGSYGVGHITTSRYWLDLCEDDLVWNISDTGWAKAAWSSLYAPIMAGATAFVHQMVGFNAEEMMQALRDYPVSVLCAPPTVYRALVQGASFHSGFPSLRHCVSAGEPLNPEVMYEWTKVTGLSIYEGFGQTETTLLACVVPGMRLRPGSMGKPAPGYDLKVVDDSYQELGPHQEGYLAINLKNSVPVGLFRGYLNDEEKTQEMFVGGYYLTGDKAYYDEDGYFWFIGRSDDVIISSGYRIGPFEVESCLLEHPAVAESAVVSSPDSLRGEVVKAFVILAEGYKDADHTALIISLQQHVKKNTAPYKYPRMIEIVETLPKTVSGKIRRVELRNQEWGK</sequence>
<evidence type="ECO:0000256" key="2">
    <source>
        <dbReference type="ARBA" id="ARBA00022598"/>
    </source>
</evidence>
<evidence type="ECO:0000313" key="9">
    <source>
        <dbReference type="EMBL" id="KAK4291656.1"/>
    </source>
</evidence>
<dbReference type="GO" id="GO:0006633">
    <property type="term" value="P:fatty acid biosynthetic process"/>
    <property type="evidence" value="ECO:0007669"/>
    <property type="project" value="TreeGrafter"/>
</dbReference>
<comment type="caution">
    <text evidence="9">The sequence shown here is derived from an EMBL/GenBank/DDBJ whole genome shotgun (WGS) entry which is preliminary data.</text>
</comment>
<dbReference type="Pfam" id="PF00501">
    <property type="entry name" value="AMP-binding"/>
    <property type="match status" value="1"/>
</dbReference>
<evidence type="ECO:0000256" key="6">
    <source>
        <dbReference type="ARBA" id="ARBA00048477"/>
    </source>
</evidence>
<comment type="catalytic activity">
    <reaction evidence="6">
        <text>a medium-chain fatty acid + ATP + CoA = a medium-chain fatty acyl-CoA + AMP + diphosphate</text>
        <dbReference type="Rhea" id="RHEA:48340"/>
        <dbReference type="ChEBI" id="CHEBI:30616"/>
        <dbReference type="ChEBI" id="CHEBI:33019"/>
        <dbReference type="ChEBI" id="CHEBI:57287"/>
        <dbReference type="ChEBI" id="CHEBI:59558"/>
        <dbReference type="ChEBI" id="CHEBI:90546"/>
        <dbReference type="ChEBI" id="CHEBI:456215"/>
        <dbReference type="EC" id="6.2.1.2"/>
    </reaction>
    <physiologicalReaction direction="left-to-right" evidence="6">
        <dbReference type="Rhea" id="RHEA:48341"/>
    </physiologicalReaction>
</comment>
<reference evidence="9" key="1">
    <citation type="submission" date="2023-11" db="EMBL/GenBank/DDBJ databases">
        <title>Genome assemblies of two species of porcelain crab, Petrolisthes cinctipes and Petrolisthes manimaculis (Anomura: Porcellanidae).</title>
        <authorList>
            <person name="Angst P."/>
        </authorList>
    </citation>
    <scope>NUCLEOTIDE SEQUENCE</scope>
    <source>
        <strain evidence="9">PB745_02</strain>
        <tissue evidence="9">Gill</tissue>
    </source>
</reference>
<keyword evidence="4" id="KW-0067">ATP-binding</keyword>
<evidence type="ECO:0000256" key="3">
    <source>
        <dbReference type="ARBA" id="ARBA00022741"/>
    </source>
</evidence>
<dbReference type="PROSITE" id="PS00455">
    <property type="entry name" value="AMP_BINDING"/>
    <property type="match status" value="1"/>
</dbReference>
<dbReference type="GO" id="GO:0004321">
    <property type="term" value="F:fatty-acyl-CoA synthase activity"/>
    <property type="evidence" value="ECO:0007669"/>
    <property type="project" value="TreeGrafter"/>
</dbReference>
<dbReference type="GO" id="GO:0031956">
    <property type="term" value="F:medium-chain fatty acid-CoA ligase activity"/>
    <property type="evidence" value="ECO:0007669"/>
    <property type="project" value="UniProtKB-EC"/>
</dbReference>
<dbReference type="InterPro" id="IPR020845">
    <property type="entry name" value="AMP-binding_CS"/>
</dbReference>
<keyword evidence="10" id="KW-1185">Reference proteome</keyword>
<dbReference type="SUPFAM" id="SSF56801">
    <property type="entry name" value="Acetyl-CoA synthetase-like"/>
    <property type="match status" value="1"/>
</dbReference>
<evidence type="ECO:0000313" key="10">
    <source>
        <dbReference type="Proteomes" id="UP001292094"/>
    </source>
</evidence>
<name>A0AAE1NLL8_9EUCA</name>
<keyword evidence="2" id="KW-0436">Ligase</keyword>
<accession>A0AAE1NLL8</accession>
<dbReference type="GO" id="GO:0005759">
    <property type="term" value="C:mitochondrial matrix"/>
    <property type="evidence" value="ECO:0007669"/>
    <property type="project" value="TreeGrafter"/>
</dbReference>
<dbReference type="Gene3D" id="3.30.300.30">
    <property type="match status" value="1"/>
</dbReference>
<dbReference type="PANTHER" id="PTHR43605:SF10">
    <property type="entry name" value="ACYL-COA SYNTHETASE MEDIUM CHAIN FAMILY MEMBER 3"/>
    <property type="match status" value="1"/>
</dbReference>
<dbReference type="PANTHER" id="PTHR43605">
    <property type="entry name" value="ACYL-COENZYME A SYNTHETASE"/>
    <property type="match status" value="1"/>
</dbReference>
<dbReference type="InterPro" id="IPR000873">
    <property type="entry name" value="AMP-dep_synth/lig_dom"/>
</dbReference>
<gene>
    <name evidence="9" type="ORF">Pmani_035526</name>
</gene>
<evidence type="ECO:0000259" key="7">
    <source>
        <dbReference type="Pfam" id="PF00501"/>
    </source>
</evidence>
<dbReference type="InterPro" id="IPR042099">
    <property type="entry name" value="ANL_N_sf"/>
</dbReference>
<evidence type="ECO:0000259" key="8">
    <source>
        <dbReference type="Pfam" id="PF13193"/>
    </source>
</evidence>
<dbReference type="EMBL" id="JAWZYT010005084">
    <property type="protein sequence ID" value="KAK4291656.1"/>
    <property type="molecule type" value="Genomic_DNA"/>
</dbReference>
<dbReference type="Gene3D" id="3.40.50.12780">
    <property type="entry name" value="N-terminal domain of ligase-like"/>
    <property type="match status" value="1"/>
</dbReference>
<evidence type="ECO:0000256" key="1">
    <source>
        <dbReference type="ARBA" id="ARBA00006432"/>
    </source>
</evidence>
<keyword evidence="3" id="KW-0547">Nucleotide-binding</keyword>
<dbReference type="GO" id="GO:0005524">
    <property type="term" value="F:ATP binding"/>
    <property type="evidence" value="ECO:0007669"/>
    <property type="project" value="UniProtKB-KW"/>
</dbReference>
<organism evidence="9 10">
    <name type="scientific">Petrolisthes manimaculis</name>
    <dbReference type="NCBI Taxonomy" id="1843537"/>
    <lineage>
        <taxon>Eukaryota</taxon>
        <taxon>Metazoa</taxon>
        <taxon>Ecdysozoa</taxon>
        <taxon>Arthropoda</taxon>
        <taxon>Crustacea</taxon>
        <taxon>Multicrustacea</taxon>
        <taxon>Malacostraca</taxon>
        <taxon>Eumalacostraca</taxon>
        <taxon>Eucarida</taxon>
        <taxon>Decapoda</taxon>
        <taxon>Pleocyemata</taxon>
        <taxon>Anomura</taxon>
        <taxon>Galatheoidea</taxon>
        <taxon>Porcellanidae</taxon>
        <taxon>Petrolisthes</taxon>
    </lineage>
</organism>
<dbReference type="FunFam" id="3.30.300.30:FF:000005">
    <property type="entry name" value="Acyl-coenzyme A synthetase ACSM5, mitochondrial"/>
    <property type="match status" value="1"/>
</dbReference>
<comment type="similarity">
    <text evidence="1">Belongs to the ATP-dependent AMP-binding enzyme family.</text>
</comment>
<protein>
    <recommendedName>
        <fullName evidence="5">medium-chain acyl-CoA ligase</fullName>
        <ecNumber evidence="5">6.2.1.2</ecNumber>
    </recommendedName>
</protein>
<evidence type="ECO:0000256" key="5">
    <source>
        <dbReference type="ARBA" id="ARBA00039009"/>
    </source>
</evidence>
<dbReference type="InterPro" id="IPR045851">
    <property type="entry name" value="AMP-bd_C_sf"/>
</dbReference>
<dbReference type="EC" id="6.2.1.2" evidence="5"/>
<feature type="domain" description="AMP-binding enzyme C-terminal" evidence="8">
    <location>
        <begin position="505"/>
        <end position="585"/>
    </location>
</feature>
<dbReference type="InterPro" id="IPR051087">
    <property type="entry name" value="Mitochondrial_ACSM"/>
</dbReference>
<dbReference type="GO" id="GO:0006637">
    <property type="term" value="P:acyl-CoA metabolic process"/>
    <property type="evidence" value="ECO:0007669"/>
    <property type="project" value="TreeGrafter"/>
</dbReference>
<feature type="domain" description="AMP-dependent synthetase/ligase" evidence="7">
    <location>
        <begin position="88"/>
        <end position="455"/>
    </location>
</feature>
<dbReference type="InterPro" id="IPR025110">
    <property type="entry name" value="AMP-bd_C"/>
</dbReference>
<proteinExistence type="inferred from homology"/>
<dbReference type="Pfam" id="PF13193">
    <property type="entry name" value="AMP-binding_C"/>
    <property type="match status" value="1"/>
</dbReference>
<dbReference type="AlphaFoldDB" id="A0AAE1NLL8"/>
<dbReference type="Proteomes" id="UP001292094">
    <property type="component" value="Unassembled WGS sequence"/>
</dbReference>
<evidence type="ECO:0000256" key="4">
    <source>
        <dbReference type="ARBA" id="ARBA00022840"/>
    </source>
</evidence>